<sequence length="368" mass="40026">MTGTAAAAGTAEPLRFPPGPPPAAAEEWSTASPEEAGFASDFDARLDAALDDEVLDGLHAVLVVRGGRLVYERYLTGDDEIWGRRKQGVAFGPDSLHDVRSNTKSVVSLLYGIALGDDTVPPPEAPVLDHFPEYADLAQDPARRAITMQHVLSMTMGTEWDEDIPYSDPANSEIAMNRASDSLRFVLDRPLQAQPGEAWTYNGGATAIAAALIARRNGGDLAAFARERLFEPLGIERIEWITDYYGVPYAASGLRLRPRDSAKIGQLVLQKGVWEGQQVVPADWIEASTSVHTPGGYGCDYGYFWWLCQLGTGHRMIEASGNGGQEVLILPELDLVMVVNAGRYNDPDVFERIYTLLEEVVIPAAGRP</sequence>
<evidence type="ECO:0000256" key="1">
    <source>
        <dbReference type="SAM" id="MobiDB-lite"/>
    </source>
</evidence>
<evidence type="ECO:0000313" key="4">
    <source>
        <dbReference type="Proteomes" id="UP000022447"/>
    </source>
</evidence>
<evidence type="ECO:0000313" key="3">
    <source>
        <dbReference type="EMBL" id="ETX12023.1"/>
    </source>
</evidence>
<feature type="region of interest" description="Disordered" evidence="1">
    <location>
        <begin position="1"/>
        <end position="32"/>
    </location>
</feature>
<dbReference type="Gene3D" id="3.40.710.10">
    <property type="entry name" value="DD-peptidase/beta-lactamase superfamily"/>
    <property type="match status" value="1"/>
</dbReference>
<dbReference type="Proteomes" id="UP000022447">
    <property type="component" value="Unassembled WGS sequence"/>
</dbReference>
<proteinExistence type="predicted"/>
<feature type="compositionally biased region" description="Low complexity" evidence="1">
    <location>
        <begin position="1"/>
        <end position="14"/>
    </location>
</feature>
<dbReference type="InterPro" id="IPR012338">
    <property type="entry name" value="Beta-lactam/transpept-like"/>
</dbReference>
<protein>
    <recommendedName>
        <fullName evidence="2">Beta-lactamase-related domain-containing protein</fullName>
    </recommendedName>
</protein>
<feature type="domain" description="Beta-lactamase-related" evidence="2">
    <location>
        <begin position="60"/>
        <end position="348"/>
    </location>
</feature>
<organism evidence="3 4">
    <name type="scientific">Roseivivax halodurans JCM 10272</name>
    <dbReference type="NCBI Taxonomy" id="1449350"/>
    <lineage>
        <taxon>Bacteria</taxon>
        <taxon>Pseudomonadati</taxon>
        <taxon>Pseudomonadota</taxon>
        <taxon>Alphaproteobacteria</taxon>
        <taxon>Rhodobacterales</taxon>
        <taxon>Roseobacteraceae</taxon>
        <taxon>Roseivivax</taxon>
    </lineage>
</organism>
<comment type="caution">
    <text evidence="3">The sequence shown here is derived from an EMBL/GenBank/DDBJ whole genome shotgun (WGS) entry which is preliminary data.</text>
</comment>
<evidence type="ECO:0000259" key="2">
    <source>
        <dbReference type="Pfam" id="PF00144"/>
    </source>
</evidence>
<dbReference type="InterPro" id="IPR050789">
    <property type="entry name" value="Diverse_Enzym_Activities"/>
</dbReference>
<dbReference type="PATRIC" id="fig|1449350.3.peg.4095"/>
<dbReference type="STRING" id="1449350.OCH239_18585"/>
<dbReference type="EMBL" id="JALZ01000060">
    <property type="protein sequence ID" value="ETX12023.1"/>
    <property type="molecule type" value="Genomic_DNA"/>
</dbReference>
<reference evidence="3 4" key="1">
    <citation type="submission" date="2014-01" db="EMBL/GenBank/DDBJ databases">
        <title>Roseivivax halodurans JCM 10272 Genome Sequencing.</title>
        <authorList>
            <person name="Lai Q."/>
            <person name="Li G."/>
            <person name="Shao Z."/>
        </authorList>
    </citation>
    <scope>NUCLEOTIDE SEQUENCE [LARGE SCALE GENOMIC DNA]</scope>
    <source>
        <strain evidence="3 4">JCM 10272</strain>
    </source>
</reference>
<dbReference type="InterPro" id="IPR001466">
    <property type="entry name" value="Beta-lactam-related"/>
</dbReference>
<dbReference type="eggNOG" id="COG1680">
    <property type="taxonomic scope" value="Bacteria"/>
</dbReference>
<dbReference type="PANTHER" id="PTHR43283">
    <property type="entry name" value="BETA-LACTAMASE-RELATED"/>
    <property type="match status" value="1"/>
</dbReference>
<accession>X7EA74</accession>
<name>X7EA74_9RHOB</name>
<dbReference type="AlphaFoldDB" id="X7EA74"/>
<dbReference type="SUPFAM" id="SSF56601">
    <property type="entry name" value="beta-lactamase/transpeptidase-like"/>
    <property type="match status" value="1"/>
</dbReference>
<dbReference type="Pfam" id="PF00144">
    <property type="entry name" value="Beta-lactamase"/>
    <property type="match status" value="1"/>
</dbReference>
<gene>
    <name evidence="3" type="ORF">OCH239_18585</name>
</gene>
<keyword evidence="4" id="KW-1185">Reference proteome</keyword>
<dbReference type="PANTHER" id="PTHR43283:SF7">
    <property type="entry name" value="BETA-LACTAMASE-RELATED DOMAIN-CONTAINING PROTEIN"/>
    <property type="match status" value="1"/>
</dbReference>